<dbReference type="CDD" id="cd06261">
    <property type="entry name" value="TM_PBP2"/>
    <property type="match status" value="1"/>
</dbReference>
<keyword evidence="3" id="KW-1003">Cell membrane</keyword>
<dbReference type="RefSeq" id="WP_128210147.1">
    <property type="nucleotide sequence ID" value="NZ_JBHRSO010000027.1"/>
</dbReference>
<evidence type="ECO:0000256" key="4">
    <source>
        <dbReference type="ARBA" id="ARBA00022692"/>
    </source>
</evidence>
<dbReference type="GO" id="GO:0015833">
    <property type="term" value="P:peptide transport"/>
    <property type="evidence" value="ECO:0007669"/>
    <property type="project" value="UniProtKB-KW"/>
</dbReference>
<feature type="domain" description="ABC transmembrane type-1" evidence="10">
    <location>
        <begin position="87"/>
        <end position="278"/>
    </location>
</feature>
<dbReference type="Proteomes" id="UP000284476">
    <property type="component" value="Unassembled WGS sequence"/>
</dbReference>
<dbReference type="InterPro" id="IPR000515">
    <property type="entry name" value="MetI-like"/>
</dbReference>
<dbReference type="PANTHER" id="PTHR43386:SF1">
    <property type="entry name" value="D,D-DIPEPTIDE TRANSPORT SYSTEM PERMEASE PROTEIN DDPC-RELATED"/>
    <property type="match status" value="1"/>
</dbReference>
<dbReference type="GO" id="GO:0055085">
    <property type="term" value="P:transmembrane transport"/>
    <property type="evidence" value="ECO:0007669"/>
    <property type="project" value="InterPro"/>
</dbReference>
<comment type="similarity">
    <text evidence="9">Belongs to the binding-protein-dependent transport system permease family.</text>
</comment>
<feature type="transmembrane region" description="Helical" evidence="9">
    <location>
        <begin position="26"/>
        <end position="48"/>
    </location>
</feature>
<dbReference type="PANTHER" id="PTHR43386">
    <property type="entry name" value="OLIGOPEPTIDE TRANSPORT SYSTEM PERMEASE PROTEIN APPC"/>
    <property type="match status" value="1"/>
</dbReference>
<evidence type="ECO:0000256" key="5">
    <source>
        <dbReference type="ARBA" id="ARBA00022856"/>
    </source>
</evidence>
<feature type="transmembrane region" description="Helical" evidence="9">
    <location>
        <begin position="91"/>
        <end position="114"/>
    </location>
</feature>
<evidence type="ECO:0000313" key="11">
    <source>
        <dbReference type="EMBL" id="RWR17472.1"/>
    </source>
</evidence>
<dbReference type="AlphaFoldDB" id="A0A443JAB2"/>
<feature type="transmembrane region" description="Helical" evidence="9">
    <location>
        <begin position="257"/>
        <end position="278"/>
    </location>
</feature>
<keyword evidence="7 9" id="KW-1133">Transmembrane helix</keyword>
<dbReference type="InterPro" id="IPR050366">
    <property type="entry name" value="BP-dependent_transpt_permease"/>
</dbReference>
<evidence type="ECO:0000256" key="1">
    <source>
        <dbReference type="ARBA" id="ARBA00004651"/>
    </source>
</evidence>
<protein>
    <submittedName>
        <fullName evidence="11">ABC transporter permease</fullName>
    </submittedName>
</protein>
<keyword evidence="2 9" id="KW-0813">Transport</keyword>
<dbReference type="Gene3D" id="1.10.3720.10">
    <property type="entry name" value="MetI-like"/>
    <property type="match status" value="1"/>
</dbReference>
<sequence>MTETLSHSTGPRAAGGSLRRLLQDPFFVIGAAGLSVLLLLTLLAPWIAPFSPDEGDLFSIEAPPGDGHLLGTDEIGRDVFSRLLYGGQVSVLIGLSAVAVQLVIGISLGAIAGYFGGLADAIVMRLTEIVMCFPFYAIAITLAAIFGASVWNVILIIGILHWTGLARLVRGEFLSLRERDFVRAARSIGVSRTRIIFRHLLRNASGPILVYATLAVANGILAEAALSFLGLGVRQPQASWGNMLSAAQSMRVLSYQWWLWIPPGAAIVLMVLSINFLGEAFQRVLNRRPAAPVADLVSRRGWRARLPVTKGSENG</sequence>
<keyword evidence="4 9" id="KW-0812">Transmembrane</keyword>
<evidence type="ECO:0000256" key="3">
    <source>
        <dbReference type="ARBA" id="ARBA00022475"/>
    </source>
</evidence>
<evidence type="ECO:0000256" key="8">
    <source>
        <dbReference type="ARBA" id="ARBA00023136"/>
    </source>
</evidence>
<dbReference type="PROSITE" id="PS50928">
    <property type="entry name" value="ABC_TM1"/>
    <property type="match status" value="1"/>
</dbReference>
<dbReference type="InterPro" id="IPR025966">
    <property type="entry name" value="OppC_N"/>
</dbReference>
<keyword evidence="6" id="KW-0653">Protein transport</keyword>
<proteinExistence type="inferred from homology"/>
<keyword evidence="8 9" id="KW-0472">Membrane</keyword>
<evidence type="ECO:0000259" key="10">
    <source>
        <dbReference type="PROSITE" id="PS50928"/>
    </source>
</evidence>
<dbReference type="GO" id="GO:0015031">
    <property type="term" value="P:protein transport"/>
    <property type="evidence" value="ECO:0007669"/>
    <property type="project" value="UniProtKB-KW"/>
</dbReference>
<dbReference type="EMBL" id="SAUZ01000027">
    <property type="protein sequence ID" value="RWR17472.1"/>
    <property type="molecule type" value="Genomic_DNA"/>
</dbReference>
<comment type="caution">
    <text evidence="11">The sequence shown here is derived from an EMBL/GenBank/DDBJ whole genome shotgun (WGS) entry which is preliminary data.</text>
</comment>
<evidence type="ECO:0000256" key="6">
    <source>
        <dbReference type="ARBA" id="ARBA00022927"/>
    </source>
</evidence>
<dbReference type="InterPro" id="IPR035906">
    <property type="entry name" value="MetI-like_sf"/>
</dbReference>
<evidence type="ECO:0000256" key="2">
    <source>
        <dbReference type="ARBA" id="ARBA00022448"/>
    </source>
</evidence>
<feature type="transmembrane region" description="Helical" evidence="9">
    <location>
        <begin position="208"/>
        <end position="233"/>
    </location>
</feature>
<accession>A0A443JAB2</accession>
<evidence type="ECO:0000256" key="9">
    <source>
        <dbReference type="RuleBase" id="RU363032"/>
    </source>
</evidence>
<feature type="transmembrane region" description="Helical" evidence="9">
    <location>
        <begin position="151"/>
        <end position="169"/>
    </location>
</feature>
<reference evidence="11 12" key="2">
    <citation type="submission" date="2019-01" db="EMBL/GenBank/DDBJ databases">
        <authorList>
            <person name="Li Y."/>
        </authorList>
    </citation>
    <scope>NUCLEOTIDE SEQUENCE [LARGE SCALE GENOMIC DNA]</scope>
    <source>
        <strain evidence="11 12">SK2B-1</strain>
    </source>
</reference>
<dbReference type="Pfam" id="PF00528">
    <property type="entry name" value="BPD_transp_1"/>
    <property type="match status" value="1"/>
</dbReference>
<feature type="transmembrane region" description="Helical" evidence="9">
    <location>
        <begin position="126"/>
        <end position="145"/>
    </location>
</feature>
<dbReference type="GO" id="GO:0005886">
    <property type="term" value="C:plasma membrane"/>
    <property type="evidence" value="ECO:0007669"/>
    <property type="project" value="UniProtKB-SubCell"/>
</dbReference>
<dbReference type="SUPFAM" id="SSF161098">
    <property type="entry name" value="MetI-like"/>
    <property type="match status" value="1"/>
</dbReference>
<comment type="subcellular location">
    <subcellularLocation>
        <location evidence="1 9">Cell membrane</location>
        <topology evidence="1 9">Multi-pass membrane protein</topology>
    </subcellularLocation>
</comment>
<reference evidence="11 12" key="1">
    <citation type="submission" date="2019-01" db="EMBL/GenBank/DDBJ databases">
        <title>Sinorhodobacter populi sp. nov. isolated from the symptomatic bark tissue of Populus euramericana canker.</title>
        <authorList>
            <person name="Xu G."/>
        </authorList>
    </citation>
    <scope>NUCLEOTIDE SEQUENCE [LARGE SCALE GENOMIC DNA]</scope>
    <source>
        <strain evidence="11 12">SK2B-1</strain>
    </source>
</reference>
<gene>
    <name evidence="11" type="ORF">D2T30_18880</name>
</gene>
<name>A0A443JAB2_9RHOB</name>
<evidence type="ECO:0000256" key="7">
    <source>
        <dbReference type="ARBA" id="ARBA00022989"/>
    </source>
</evidence>
<dbReference type="Pfam" id="PF12911">
    <property type="entry name" value="OppC_N"/>
    <property type="match status" value="1"/>
</dbReference>
<keyword evidence="5" id="KW-0571">Peptide transport</keyword>
<evidence type="ECO:0000313" key="12">
    <source>
        <dbReference type="Proteomes" id="UP000284476"/>
    </source>
</evidence>
<organism evidence="11 12">
    <name type="scientific">Paenirhodobacter populi</name>
    <dbReference type="NCBI Taxonomy" id="2306993"/>
    <lineage>
        <taxon>Bacteria</taxon>
        <taxon>Pseudomonadati</taxon>
        <taxon>Pseudomonadota</taxon>
        <taxon>Alphaproteobacteria</taxon>
        <taxon>Rhodobacterales</taxon>
        <taxon>Rhodobacter group</taxon>
        <taxon>Paenirhodobacter</taxon>
    </lineage>
</organism>